<evidence type="ECO:0000256" key="2">
    <source>
        <dbReference type="ARBA" id="ARBA00022679"/>
    </source>
</evidence>
<keyword evidence="3 7" id="KW-0547">Nucleotide-binding</keyword>
<dbReference type="SUPFAM" id="SSF53613">
    <property type="entry name" value="Ribokinase-like"/>
    <property type="match status" value="1"/>
</dbReference>
<organism evidence="10 11">
    <name type="scientific">Lysinibacillus sphaericus</name>
    <name type="common">Bacillus sphaericus</name>
    <dbReference type="NCBI Taxonomy" id="1421"/>
    <lineage>
        <taxon>Bacteria</taxon>
        <taxon>Bacillati</taxon>
        <taxon>Bacillota</taxon>
        <taxon>Bacilli</taxon>
        <taxon>Bacillales</taxon>
        <taxon>Bacillaceae</taxon>
        <taxon>Lysinibacillus</taxon>
    </lineage>
</organism>
<reference evidence="10 11" key="1">
    <citation type="submission" date="2018-03" db="EMBL/GenBank/DDBJ databases">
        <title>Aerobic endospore-forming bacteria genome sequencing and assembly.</title>
        <authorList>
            <person name="Cavalcante D.A."/>
            <person name="Driks A."/>
            <person name="Putonti C."/>
            <person name="De-Souza M.T."/>
        </authorList>
    </citation>
    <scope>NUCLEOTIDE SEQUENCE [LARGE SCALE GENOMIC DNA]</scope>
    <source>
        <strain evidence="10 11">SDF0037</strain>
    </source>
</reference>
<comment type="similarity">
    <text evidence="1">Belongs to the carbohydrate kinase pfkB family.</text>
</comment>
<dbReference type="InterPro" id="IPR017583">
    <property type="entry name" value="Tagatose/fructose_Pkinase"/>
</dbReference>
<dbReference type="CDD" id="cd01164">
    <property type="entry name" value="FruK_PfkB_like"/>
    <property type="match status" value="1"/>
</dbReference>
<dbReference type="GO" id="GO:0009024">
    <property type="term" value="F:tagatose-6-phosphate kinase activity"/>
    <property type="evidence" value="ECO:0007669"/>
    <property type="project" value="UniProtKB-EC"/>
</dbReference>
<keyword evidence="4 8" id="KW-0418">Kinase</keyword>
<evidence type="ECO:0000256" key="7">
    <source>
        <dbReference type="PIRNR" id="PIRNR000535"/>
    </source>
</evidence>
<dbReference type="GO" id="GO:0005988">
    <property type="term" value="P:lactose metabolic process"/>
    <property type="evidence" value="ECO:0007669"/>
    <property type="project" value="UniProtKB-KW"/>
</dbReference>
<dbReference type="InterPro" id="IPR029056">
    <property type="entry name" value="Ribokinase-like"/>
</dbReference>
<dbReference type="AlphaFoldDB" id="A0A544ULH6"/>
<proteinExistence type="inferred from homology"/>
<dbReference type="NCBIfam" id="TIGR03828">
    <property type="entry name" value="pfkB"/>
    <property type="match status" value="1"/>
</dbReference>
<evidence type="ECO:0000256" key="8">
    <source>
        <dbReference type="RuleBase" id="RU369061"/>
    </source>
</evidence>
<comment type="catalytic activity">
    <reaction evidence="6 8">
        <text>beta-D-fructose 1-phosphate + ATP = beta-D-fructose 1,6-bisphosphate + ADP + H(+)</text>
        <dbReference type="Rhea" id="RHEA:14213"/>
        <dbReference type="ChEBI" id="CHEBI:15378"/>
        <dbReference type="ChEBI" id="CHEBI:30616"/>
        <dbReference type="ChEBI" id="CHEBI:32966"/>
        <dbReference type="ChEBI" id="CHEBI:138881"/>
        <dbReference type="ChEBI" id="CHEBI:456216"/>
        <dbReference type="EC" id="2.7.1.56"/>
    </reaction>
</comment>
<feature type="domain" description="Carbohydrate kinase PfkB" evidence="9">
    <location>
        <begin position="8"/>
        <end position="287"/>
    </location>
</feature>
<dbReference type="GO" id="GO:0005829">
    <property type="term" value="C:cytosol"/>
    <property type="evidence" value="ECO:0007669"/>
    <property type="project" value="TreeGrafter"/>
</dbReference>
<dbReference type="InterPro" id="IPR002173">
    <property type="entry name" value="Carboh/pur_kinase_PfkB_CS"/>
</dbReference>
<dbReference type="GO" id="GO:0016052">
    <property type="term" value="P:carbohydrate catabolic process"/>
    <property type="evidence" value="ECO:0007669"/>
    <property type="project" value="UniProtKB-ARBA"/>
</dbReference>
<dbReference type="InterPro" id="IPR011611">
    <property type="entry name" value="PfkB_dom"/>
</dbReference>
<dbReference type="EC" id="2.7.1.144" evidence="7"/>
<evidence type="ECO:0000256" key="3">
    <source>
        <dbReference type="ARBA" id="ARBA00022741"/>
    </source>
</evidence>
<dbReference type="OrthoDB" id="9801219at2"/>
<gene>
    <name evidence="10" type="primary">pfkB</name>
    <name evidence="10" type="ORF">C7Y47_10245</name>
</gene>
<dbReference type="RefSeq" id="WP_142508689.1">
    <property type="nucleotide sequence ID" value="NZ_SADV01000006.1"/>
</dbReference>
<dbReference type="InterPro" id="IPR022463">
    <property type="entry name" value="1-PFruKinase"/>
</dbReference>
<keyword evidence="2 7" id="KW-0808">Transferase</keyword>
<dbReference type="UniPathway" id="UPA00704">
    <property type="reaction ID" value="UER00715"/>
</dbReference>
<dbReference type="GO" id="GO:0044281">
    <property type="term" value="P:small molecule metabolic process"/>
    <property type="evidence" value="ECO:0007669"/>
    <property type="project" value="UniProtKB-ARBA"/>
</dbReference>
<keyword evidence="7" id="KW-0423">Lactose metabolism</keyword>
<evidence type="ECO:0000256" key="5">
    <source>
        <dbReference type="ARBA" id="ARBA00022840"/>
    </source>
</evidence>
<evidence type="ECO:0000256" key="1">
    <source>
        <dbReference type="ARBA" id="ARBA00005380"/>
    </source>
</evidence>
<dbReference type="GO" id="GO:0005524">
    <property type="term" value="F:ATP binding"/>
    <property type="evidence" value="ECO:0007669"/>
    <property type="project" value="UniProtKB-UniRule"/>
</dbReference>
<evidence type="ECO:0000259" key="9">
    <source>
        <dbReference type="Pfam" id="PF00294"/>
    </source>
</evidence>
<dbReference type="EMBL" id="SADV01000006">
    <property type="protein sequence ID" value="TQR34343.1"/>
    <property type="molecule type" value="Genomic_DNA"/>
</dbReference>
<dbReference type="GO" id="GO:0008662">
    <property type="term" value="F:1-phosphofructokinase activity"/>
    <property type="evidence" value="ECO:0007669"/>
    <property type="project" value="UniProtKB-UniRule"/>
</dbReference>
<accession>A0A544ULH6</accession>
<dbReference type="PANTHER" id="PTHR46566:SF2">
    <property type="entry name" value="ATP-DEPENDENT 6-PHOSPHOFRUCTOKINASE ISOZYME 2"/>
    <property type="match status" value="1"/>
</dbReference>
<sequence length="312" mass="34090">MITTITLNAAIDQVYEMNALMLGKTNRVLQKLQQGGGKGINVARVIQTLGGEVVIGGFVGGLNGEKIKALLKEENMQTGFIQIEGESRICLTVSNKQTKEMTELLEDGPMIYEHEWQEMLKWIKAQAECSEYFVLSGSLPKGIPMAAYGMIIRLLKQKGVRVALDTSGEALKQGVEAIPFIIKPNEDEIIQLIGKQVKAQDDFIQAGEKIQDLGIEHVCFSLGEKGALFVNRLGVYQVNAPKINVINTVGSGDAFLGGLVYKLSEGVDCTEAYKWAVACGSANAGEKEIAKVQKETVQSLIKELQITKIKER</sequence>
<name>A0A544ULH6_LYSSH</name>
<dbReference type="GO" id="GO:2001059">
    <property type="term" value="P:D-tagatose 6-phosphate catabolic process"/>
    <property type="evidence" value="ECO:0007669"/>
    <property type="project" value="UniProtKB-UniPathway"/>
</dbReference>
<keyword evidence="5 7" id="KW-0067">ATP-binding</keyword>
<comment type="caution">
    <text evidence="10">The sequence shown here is derived from an EMBL/GenBank/DDBJ whole genome shotgun (WGS) entry which is preliminary data.</text>
</comment>
<dbReference type="Gene3D" id="3.40.1190.20">
    <property type="match status" value="1"/>
</dbReference>
<evidence type="ECO:0000256" key="6">
    <source>
        <dbReference type="ARBA" id="ARBA00047745"/>
    </source>
</evidence>
<dbReference type="PROSITE" id="PS00584">
    <property type="entry name" value="PFKB_KINASES_2"/>
    <property type="match status" value="1"/>
</dbReference>
<comment type="catalytic activity">
    <reaction evidence="7">
        <text>D-tagatofuranose 6-phosphate + ATP = D-tagatofuranose 1,6-bisphosphate + ADP + H(+)</text>
        <dbReference type="Rhea" id="RHEA:12420"/>
        <dbReference type="ChEBI" id="CHEBI:15378"/>
        <dbReference type="ChEBI" id="CHEBI:30616"/>
        <dbReference type="ChEBI" id="CHEBI:58694"/>
        <dbReference type="ChEBI" id="CHEBI:58695"/>
        <dbReference type="ChEBI" id="CHEBI:456216"/>
        <dbReference type="EC" id="2.7.1.144"/>
    </reaction>
</comment>
<protein>
    <recommendedName>
        <fullName evidence="7">Tagatose-6-phosphate kinase</fullName>
        <ecNumber evidence="7">2.7.1.144</ecNumber>
    </recommendedName>
</protein>
<evidence type="ECO:0000256" key="4">
    <source>
        <dbReference type="ARBA" id="ARBA00022777"/>
    </source>
</evidence>
<evidence type="ECO:0000313" key="11">
    <source>
        <dbReference type="Proteomes" id="UP000317944"/>
    </source>
</evidence>
<comment type="similarity">
    <text evidence="7">Belongs to the carbohydrate kinase PfkB family. LacC subfamily.</text>
</comment>
<dbReference type="FunFam" id="3.40.1190.20:FF:000001">
    <property type="entry name" value="Phosphofructokinase"/>
    <property type="match status" value="1"/>
</dbReference>
<dbReference type="NCBIfam" id="TIGR03168">
    <property type="entry name" value="1-PFK"/>
    <property type="match status" value="1"/>
</dbReference>
<comment type="pathway">
    <text evidence="7">Carbohydrate metabolism; D-tagatose 6-phosphate degradation; D-glyceraldehyde 3-phosphate and glycerone phosphate from D-tagatose 6-phosphate: step 1/2.</text>
</comment>
<dbReference type="PIRSF" id="PIRSF000535">
    <property type="entry name" value="1PFK/6PFK/LacC"/>
    <property type="match status" value="1"/>
</dbReference>
<dbReference type="PROSITE" id="PS00583">
    <property type="entry name" value="PFKB_KINASES_1"/>
    <property type="match status" value="1"/>
</dbReference>
<dbReference type="Pfam" id="PF00294">
    <property type="entry name" value="PfkB"/>
    <property type="match status" value="1"/>
</dbReference>
<dbReference type="Proteomes" id="UP000317944">
    <property type="component" value="Unassembled WGS sequence"/>
</dbReference>
<comment type="function">
    <text evidence="8">Catalyzes the ATP-dependent phosphorylation of fructose-l-phosphate to fructose-l,6-bisphosphate.</text>
</comment>
<evidence type="ECO:0000313" key="10">
    <source>
        <dbReference type="EMBL" id="TQR34343.1"/>
    </source>
</evidence>
<dbReference type="PANTHER" id="PTHR46566">
    <property type="entry name" value="1-PHOSPHOFRUCTOKINASE-RELATED"/>
    <property type="match status" value="1"/>
</dbReference>